<reference evidence="4" key="1">
    <citation type="submission" date="2017-02" db="UniProtKB">
        <authorList>
            <consortium name="WormBaseParasite"/>
        </authorList>
    </citation>
    <scope>IDENTIFICATION</scope>
</reference>
<evidence type="ECO:0000313" key="2">
    <source>
        <dbReference type="EMBL" id="VDL65878.1"/>
    </source>
</evidence>
<keyword evidence="1" id="KW-0812">Transmembrane</keyword>
<keyword evidence="3" id="KW-1185">Reference proteome</keyword>
<evidence type="ECO:0000313" key="3">
    <source>
        <dbReference type="Proteomes" id="UP000271162"/>
    </source>
</evidence>
<protein>
    <submittedName>
        <fullName evidence="4">Phlebovirus_G2 domain-containing protein</fullName>
    </submittedName>
</protein>
<reference evidence="2 3" key="2">
    <citation type="submission" date="2018-11" db="EMBL/GenBank/DDBJ databases">
        <authorList>
            <consortium name="Pathogen Informatics"/>
        </authorList>
    </citation>
    <scope>NUCLEOTIDE SEQUENCE [LARGE SCALE GENOMIC DNA]</scope>
</reference>
<feature type="transmembrane region" description="Helical" evidence="1">
    <location>
        <begin position="121"/>
        <end position="141"/>
    </location>
</feature>
<sequence length="201" mass="23022">MIPNSIAQGCYQCVQGAVTNVTCTRANQPTRANVRYNDKHITIPCSPEGVTSRIRFTHTQARLKLQCTVTYGQKETTFEFTGILQWVRTIHETMRRSTIHNEIVFPDITHRVDTIFSVYKMIVITALSFAVAIFIGYLFFWTCGIRLVLVCCRLLPMAVRLVFLILRNILRGSVNILHRYIFRPLRTNRSGPVKLLNSTVS</sequence>
<dbReference type="AlphaFoldDB" id="A0A0N4XID6"/>
<accession>A0A0N4XID6</accession>
<keyword evidence="1" id="KW-0472">Membrane</keyword>
<feature type="transmembrane region" description="Helical" evidence="1">
    <location>
        <begin position="147"/>
        <end position="170"/>
    </location>
</feature>
<dbReference type="Gene3D" id="2.60.40.3770">
    <property type="match status" value="1"/>
</dbReference>
<dbReference type="WBParaSite" id="NBR_0000228801-mRNA-1">
    <property type="protein sequence ID" value="NBR_0000228801-mRNA-1"/>
    <property type="gene ID" value="NBR_0000228801"/>
</dbReference>
<dbReference type="EMBL" id="UYSL01002493">
    <property type="protein sequence ID" value="VDL65878.1"/>
    <property type="molecule type" value="Genomic_DNA"/>
</dbReference>
<proteinExistence type="predicted"/>
<name>A0A0N4XID6_NIPBR</name>
<gene>
    <name evidence="2" type="ORF">NBR_LOCUS2289</name>
</gene>
<keyword evidence="1" id="KW-1133">Transmembrane helix</keyword>
<evidence type="ECO:0000256" key="1">
    <source>
        <dbReference type="SAM" id="Phobius"/>
    </source>
</evidence>
<evidence type="ECO:0000313" key="4">
    <source>
        <dbReference type="WBParaSite" id="NBR_0000228801-mRNA-1"/>
    </source>
</evidence>
<dbReference type="Proteomes" id="UP000271162">
    <property type="component" value="Unassembled WGS sequence"/>
</dbReference>
<organism evidence="4">
    <name type="scientific">Nippostrongylus brasiliensis</name>
    <name type="common">Rat hookworm</name>
    <dbReference type="NCBI Taxonomy" id="27835"/>
    <lineage>
        <taxon>Eukaryota</taxon>
        <taxon>Metazoa</taxon>
        <taxon>Ecdysozoa</taxon>
        <taxon>Nematoda</taxon>
        <taxon>Chromadorea</taxon>
        <taxon>Rhabditida</taxon>
        <taxon>Rhabditina</taxon>
        <taxon>Rhabditomorpha</taxon>
        <taxon>Strongyloidea</taxon>
        <taxon>Heligmosomidae</taxon>
        <taxon>Nippostrongylus</taxon>
    </lineage>
</organism>